<reference evidence="2" key="1">
    <citation type="journal article" date="2008" name="Nat. Genet.">
        <title>The Pristionchus pacificus genome provides a unique perspective on nematode lifestyle and parasitism.</title>
        <authorList>
            <person name="Dieterich C."/>
            <person name="Clifton S.W."/>
            <person name="Schuster L.N."/>
            <person name="Chinwalla A."/>
            <person name="Delehaunty K."/>
            <person name="Dinkelacker I."/>
            <person name="Fulton L."/>
            <person name="Fulton R."/>
            <person name="Godfrey J."/>
            <person name="Minx P."/>
            <person name="Mitreva M."/>
            <person name="Roeseler W."/>
            <person name="Tian H."/>
            <person name="Witte H."/>
            <person name="Yang S.P."/>
            <person name="Wilson R.K."/>
            <person name="Sommer R.J."/>
        </authorList>
    </citation>
    <scope>NUCLEOTIDE SEQUENCE [LARGE SCALE GENOMIC DNA]</scope>
    <source>
        <strain evidence="2">PS312</strain>
    </source>
</reference>
<accession>A0A8R1UTL6</accession>
<gene>
    <name evidence="1" type="primary">WBGene00278603</name>
</gene>
<dbReference type="AlphaFoldDB" id="A0A2A6BWS9"/>
<reference evidence="1" key="2">
    <citation type="submission" date="2022-06" db="UniProtKB">
        <authorList>
            <consortium name="EnsemblMetazoa"/>
        </authorList>
    </citation>
    <scope>IDENTIFICATION</scope>
    <source>
        <strain evidence="1">PS312</strain>
    </source>
</reference>
<keyword evidence="2" id="KW-1185">Reference proteome</keyword>
<protein>
    <submittedName>
        <fullName evidence="1">Uncharacterized protein</fullName>
    </submittedName>
</protein>
<dbReference type="Proteomes" id="UP000005239">
    <property type="component" value="Unassembled WGS sequence"/>
</dbReference>
<proteinExistence type="predicted"/>
<evidence type="ECO:0000313" key="2">
    <source>
        <dbReference type="Proteomes" id="UP000005239"/>
    </source>
</evidence>
<name>A0A2A6BWS9_PRIPA</name>
<sequence length="209" mass="23764">MLVLHKKCSFKKVGGDDLNDLLPSIFSQSSIPSFFSISSMVTLLLLLLLPSSIVSSITISKTSLFFPSCSHLNGTSYADCELSIRSKDELLSKRTDHCCNLHMLPDCTLTCLERSINTNMDKGSRLEIPIKCKRYAIPAPTSESRSRRGKRRRQRCLYESSLASQKCFVDCINRHLTSDDKDYRYDAEKECTHYDLREMEVCINITDSQ</sequence>
<organism evidence="1 2">
    <name type="scientific">Pristionchus pacificus</name>
    <name type="common">Parasitic nematode worm</name>
    <dbReference type="NCBI Taxonomy" id="54126"/>
    <lineage>
        <taxon>Eukaryota</taxon>
        <taxon>Metazoa</taxon>
        <taxon>Ecdysozoa</taxon>
        <taxon>Nematoda</taxon>
        <taxon>Chromadorea</taxon>
        <taxon>Rhabditida</taxon>
        <taxon>Rhabditina</taxon>
        <taxon>Diplogasteromorpha</taxon>
        <taxon>Diplogasteroidea</taxon>
        <taxon>Neodiplogasteridae</taxon>
        <taxon>Pristionchus</taxon>
    </lineage>
</organism>
<dbReference type="EnsemblMetazoa" id="PPA40234.1">
    <property type="protein sequence ID" value="PPA40234.1"/>
    <property type="gene ID" value="WBGene00278603"/>
</dbReference>
<accession>A0A2A6BWS9</accession>
<evidence type="ECO:0000313" key="1">
    <source>
        <dbReference type="EnsemblMetazoa" id="PPA40234.1"/>
    </source>
</evidence>